<accession>A0A6I0F763</accession>
<dbReference type="EMBL" id="WBZC01000014">
    <property type="protein sequence ID" value="KAB3535879.1"/>
    <property type="molecule type" value="Genomic_DNA"/>
</dbReference>
<keyword evidence="1" id="KW-0969">Cilium</keyword>
<protein>
    <submittedName>
        <fullName evidence="1">Flagellar protein</fullName>
    </submittedName>
</protein>
<name>A0A6I0F763_9FIRM</name>
<dbReference type="NCBIfam" id="TIGR02530">
    <property type="entry name" value="flg_new"/>
    <property type="match status" value="1"/>
</dbReference>
<keyword evidence="1" id="KW-0282">Flagellum</keyword>
<evidence type="ECO:0000313" key="2">
    <source>
        <dbReference type="Proteomes" id="UP000432715"/>
    </source>
</evidence>
<reference evidence="1 2" key="1">
    <citation type="submission" date="2019-10" db="EMBL/GenBank/DDBJ databases">
        <title>Alkaliphilus serpentinus sp. nov. and Alkaliphilus pronyensis sp. nov., two novel anaerobic alkaliphilic species isolated from the serpentinized-hosted hydrothermal field of the Prony Bay (New Caledonia).</title>
        <authorList>
            <person name="Postec A."/>
        </authorList>
    </citation>
    <scope>NUCLEOTIDE SEQUENCE [LARGE SCALE GENOMIC DNA]</scope>
    <source>
        <strain evidence="1 2">LacV</strain>
    </source>
</reference>
<dbReference type="OrthoDB" id="165650at2"/>
<organism evidence="1 2">
    <name type="scientific">Alkaliphilus pronyensis</name>
    <dbReference type="NCBI Taxonomy" id="1482732"/>
    <lineage>
        <taxon>Bacteria</taxon>
        <taxon>Bacillati</taxon>
        <taxon>Bacillota</taxon>
        <taxon>Clostridia</taxon>
        <taxon>Peptostreptococcales</taxon>
        <taxon>Natronincolaceae</taxon>
        <taxon>Alkaliphilus</taxon>
    </lineage>
</organism>
<proteinExistence type="predicted"/>
<comment type="caution">
    <text evidence="1">The sequence shown here is derived from an EMBL/GenBank/DDBJ whole genome shotgun (WGS) entry which is preliminary data.</text>
</comment>
<keyword evidence="2" id="KW-1185">Reference proteome</keyword>
<dbReference type="AlphaFoldDB" id="A0A6I0F763"/>
<dbReference type="Proteomes" id="UP000432715">
    <property type="component" value="Unassembled WGS sequence"/>
</dbReference>
<dbReference type="RefSeq" id="WP_151860506.1">
    <property type="nucleotide sequence ID" value="NZ_WBZC01000014.1"/>
</dbReference>
<gene>
    <name evidence="1" type="ORF">F8154_05010</name>
</gene>
<sequence>MYDNMRIKQSSLQQPKIQQLNKQPHKNHSFDSILQKKINQSIQLKFSKHAMDRLEKRNIQLSGSDMTRLNQALDMASQKGIKETLIMMDNRAFVASVTNKTIITAAVDEQLKENVFTNIDGAVIV</sequence>
<dbReference type="InterPro" id="IPR013367">
    <property type="entry name" value="Flagellar_put"/>
</dbReference>
<keyword evidence="1" id="KW-0966">Cell projection</keyword>
<evidence type="ECO:0000313" key="1">
    <source>
        <dbReference type="EMBL" id="KAB3535879.1"/>
    </source>
</evidence>
<dbReference type="Pfam" id="PF12611">
    <property type="entry name" value="Flagellar_put"/>
    <property type="match status" value="1"/>
</dbReference>